<keyword evidence="5" id="KW-1185">Reference proteome</keyword>
<keyword evidence="2" id="KW-0804">Transcription</keyword>
<evidence type="ECO:0000256" key="2">
    <source>
        <dbReference type="ARBA" id="ARBA00023163"/>
    </source>
</evidence>
<dbReference type="OrthoDB" id="1910309at2759"/>
<comment type="caution">
    <text evidence="4">The sequence shown here is derived from an EMBL/GenBank/DDBJ whole genome shotgun (WGS) entry which is preliminary data.</text>
</comment>
<dbReference type="PANTHER" id="PTHR31636">
    <property type="entry name" value="OSJNBA0084A10.13 PROTEIN-RELATED"/>
    <property type="match status" value="1"/>
</dbReference>
<comment type="similarity">
    <text evidence="3">Belongs to the GRAS family.</text>
</comment>
<dbReference type="Proteomes" id="UP000631114">
    <property type="component" value="Unassembled WGS sequence"/>
</dbReference>
<gene>
    <name evidence="4" type="ORF">IFM89_009586</name>
</gene>
<dbReference type="EMBL" id="JADFTS010000002">
    <property type="protein sequence ID" value="KAF9619835.1"/>
    <property type="molecule type" value="Genomic_DNA"/>
</dbReference>
<feature type="region of interest" description="Leucine repeat II (LRII)" evidence="3">
    <location>
        <begin position="72"/>
        <end position="104"/>
    </location>
</feature>
<accession>A0A835IJ06</accession>
<dbReference type="AlphaFoldDB" id="A0A835IJ06"/>
<evidence type="ECO:0000313" key="5">
    <source>
        <dbReference type="Proteomes" id="UP000631114"/>
    </source>
</evidence>
<proteinExistence type="inferred from homology"/>
<name>A0A835IJ06_9MAGN</name>
<protein>
    <submittedName>
        <fullName evidence="4">Uncharacterized protein</fullName>
    </submittedName>
</protein>
<dbReference type="InterPro" id="IPR005202">
    <property type="entry name" value="TF_GRAS"/>
</dbReference>
<dbReference type="PROSITE" id="PS50985">
    <property type="entry name" value="GRAS"/>
    <property type="match status" value="1"/>
</dbReference>
<evidence type="ECO:0000313" key="4">
    <source>
        <dbReference type="EMBL" id="KAF9619835.1"/>
    </source>
</evidence>
<keyword evidence="1" id="KW-0805">Transcription regulation</keyword>
<feature type="region of interest" description="SAW" evidence="3">
    <location>
        <begin position="209"/>
        <end position="219"/>
    </location>
</feature>
<sequence length="219" mass="24688">MVLVDVGIKKEQIESQNQSIAIIRILSINKVGLPCKIPLVRSIVFRVLAERPGKTPHIRVTGVDASLDNSFAVGEWVTSLPRKCMLPIEFHPVPVFAQDVTLEMLDIRPGEALAVMFPVQLHQNSERSIEIYNNSDKILRMARSLSPKVVTLVDLEFSPNGKPFLARFAETLDFYAHIFYSFETMPRVYLNRVTIEQHYLGRKSVNIIACMRGRNGGAP</sequence>
<dbReference type="Pfam" id="PF03514">
    <property type="entry name" value="GRAS"/>
    <property type="match status" value="1"/>
</dbReference>
<reference evidence="4 5" key="1">
    <citation type="submission" date="2020-10" db="EMBL/GenBank/DDBJ databases">
        <title>The Coptis chinensis genome and diversification of protoberbering-type alkaloids.</title>
        <authorList>
            <person name="Wang B."/>
            <person name="Shu S."/>
            <person name="Song C."/>
            <person name="Liu Y."/>
        </authorList>
    </citation>
    <scope>NUCLEOTIDE SEQUENCE [LARGE SCALE GENOMIC DNA]</scope>
    <source>
        <strain evidence="4">HL-2020</strain>
        <tissue evidence="4">Leaf</tissue>
    </source>
</reference>
<evidence type="ECO:0000256" key="3">
    <source>
        <dbReference type="PROSITE-ProRule" id="PRU01191"/>
    </source>
</evidence>
<organism evidence="4 5">
    <name type="scientific">Coptis chinensis</name>
    <dbReference type="NCBI Taxonomy" id="261450"/>
    <lineage>
        <taxon>Eukaryota</taxon>
        <taxon>Viridiplantae</taxon>
        <taxon>Streptophyta</taxon>
        <taxon>Embryophyta</taxon>
        <taxon>Tracheophyta</taxon>
        <taxon>Spermatophyta</taxon>
        <taxon>Magnoliopsida</taxon>
        <taxon>Ranunculales</taxon>
        <taxon>Ranunculaceae</taxon>
        <taxon>Coptidoideae</taxon>
        <taxon>Coptis</taxon>
    </lineage>
</organism>
<comment type="caution">
    <text evidence="3">Lacks conserved residue(s) required for the propagation of feature annotation.</text>
</comment>
<evidence type="ECO:0000256" key="1">
    <source>
        <dbReference type="ARBA" id="ARBA00023015"/>
    </source>
</evidence>